<dbReference type="GO" id="GO:0005524">
    <property type="term" value="F:ATP binding"/>
    <property type="evidence" value="ECO:0007669"/>
    <property type="project" value="InterPro"/>
</dbReference>
<dbReference type="SUPFAM" id="SSF56112">
    <property type="entry name" value="Protein kinase-like (PK-like)"/>
    <property type="match status" value="1"/>
</dbReference>
<accession>A0A835VTM7</accession>
<evidence type="ECO:0000313" key="3">
    <source>
        <dbReference type="EMBL" id="KAG2424886.1"/>
    </source>
</evidence>
<dbReference type="PROSITE" id="PS50011">
    <property type="entry name" value="PROTEIN_KINASE_DOM"/>
    <property type="match status" value="1"/>
</dbReference>
<dbReference type="Pfam" id="PF03109">
    <property type="entry name" value="ABC1"/>
    <property type="match status" value="1"/>
</dbReference>
<comment type="similarity">
    <text evidence="1">Belongs to the protein kinase superfamily. ADCK protein kinase family.</text>
</comment>
<dbReference type="CDD" id="cd05121">
    <property type="entry name" value="ABC1_ADCK3-like"/>
    <property type="match status" value="1"/>
</dbReference>
<feature type="domain" description="Protein kinase" evidence="2">
    <location>
        <begin position="557"/>
        <end position="875"/>
    </location>
</feature>
<dbReference type="EMBL" id="JAEHOC010000060">
    <property type="protein sequence ID" value="KAG2424886.1"/>
    <property type="molecule type" value="Genomic_DNA"/>
</dbReference>
<dbReference type="InterPro" id="IPR004147">
    <property type="entry name" value="ABC1_dom"/>
</dbReference>
<reference evidence="3" key="1">
    <citation type="journal article" date="2020" name="bioRxiv">
        <title>Comparative genomics of Chlamydomonas.</title>
        <authorList>
            <person name="Craig R.J."/>
            <person name="Hasan A.R."/>
            <person name="Ness R.W."/>
            <person name="Keightley P.D."/>
        </authorList>
    </citation>
    <scope>NUCLEOTIDE SEQUENCE</scope>
    <source>
        <strain evidence="3">SAG 7.73</strain>
    </source>
</reference>
<dbReference type="OrthoDB" id="427480at2759"/>
<protein>
    <recommendedName>
        <fullName evidence="2">Protein kinase domain-containing protein</fullName>
    </recommendedName>
</protein>
<dbReference type="GO" id="GO:0004672">
    <property type="term" value="F:protein kinase activity"/>
    <property type="evidence" value="ECO:0007669"/>
    <property type="project" value="InterPro"/>
</dbReference>
<gene>
    <name evidence="3" type="ORF">HXX76_014044</name>
</gene>
<evidence type="ECO:0000259" key="2">
    <source>
        <dbReference type="PROSITE" id="PS50011"/>
    </source>
</evidence>
<evidence type="ECO:0000256" key="1">
    <source>
        <dbReference type="ARBA" id="ARBA00009670"/>
    </source>
</evidence>
<dbReference type="PANTHER" id="PTHR10566:SF113">
    <property type="entry name" value="PROTEIN ACTIVITY OF BC1 COMPLEX KINASE 7, CHLOROPLASTIC"/>
    <property type="match status" value="1"/>
</dbReference>
<proteinExistence type="inferred from homology"/>
<dbReference type="Proteomes" id="UP000650467">
    <property type="component" value="Unassembled WGS sequence"/>
</dbReference>
<comment type="caution">
    <text evidence="3">The sequence shown here is derived from an EMBL/GenBank/DDBJ whole genome shotgun (WGS) entry which is preliminary data.</text>
</comment>
<dbReference type="InterPro" id="IPR050154">
    <property type="entry name" value="UbiB_kinase"/>
</dbReference>
<dbReference type="AlphaFoldDB" id="A0A835VTM7"/>
<organism evidence="3 4">
    <name type="scientific">Chlamydomonas incerta</name>
    <dbReference type="NCBI Taxonomy" id="51695"/>
    <lineage>
        <taxon>Eukaryota</taxon>
        <taxon>Viridiplantae</taxon>
        <taxon>Chlorophyta</taxon>
        <taxon>core chlorophytes</taxon>
        <taxon>Chlorophyceae</taxon>
        <taxon>CS clade</taxon>
        <taxon>Chlamydomonadales</taxon>
        <taxon>Chlamydomonadaceae</taxon>
        <taxon>Chlamydomonas</taxon>
    </lineage>
</organism>
<name>A0A835VTM7_CHLIN</name>
<dbReference type="PANTHER" id="PTHR10566">
    <property type="entry name" value="CHAPERONE-ACTIVITY OF BC1 COMPLEX CABC1 -RELATED"/>
    <property type="match status" value="1"/>
</dbReference>
<keyword evidence="4" id="KW-1185">Reference proteome</keyword>
<dbReference type="InterPro" id="IPR000719">
    <property type="entry name" value="Prot_kinase_dom"/>
</dbReference>
<evidence type="ECO:0000313" key="4">
    <source>
        <dbReference type="Proteomes" id="UP000650467"/>
    </source>
</evidence>
<dbReference type="InterPro" id="IPR011009">
    <property type="entry name" value="Kinase-like_dom_sf"/>
</dbReference>
<sequence length="875" mass="95927">MVRLQLQPEQQSIHGEISKLSEEELLLRLELGHLLMRSASGAAALDPAGHPLVREKDAVISTLNGQVDTMRALLESREGALNRLVGEHVRALEERLSSAETELRVLKGSNAVKGSTHEAMVMDILRSSLPDHDIIHTGKVAHEADIHVVRPDGTLLLVECKAKDRIAKTDIDKFYKDVGTVSASKRVASALFVSCKSRNIPHKGPLRLEFQEDAPLLFCGFNSEADMQAGLPPLLRVLSDLSGCLSRTQAEEVEALKKRMRPLLKVLERSQARMQAIREEHLAPLAKKVSEMEGDISKIMQAIADLMRAAEDVTARGNITAAGRVTAGGGLVLAARDGSAALDVHVGETGDVVLDAGGRRVALGSQLVARASQLRVLDDSGGGGGAAEGTGTGQLPPDISIAEYMQSVVRASLQDPTFLLGLRDIITAHVEALQAAAAPTYTTLEPGPVVAAQKGLKRRVPYTRRMVSVFRTLVFFAKTYLVKHGLYRDVHRTSSSYVKMLKRLGPAFIKFGQVYAMRGGNFPDELVRQLRTLHDQVCATEDADYVNEAVDARVLLEQPVQPVASGCFASVFRGTYNGAPVAVKVRRKGVDKQVQDTLRAIRFLKKAVHVLRPFLKVSLALDLDTAFDQFGESLITQLDLEQEAENARRMRANIGHLCVVPRVYADVCSSRVMVMDWLDIQRFDEATGLSPQVRQEVVADFTYIMFTSVIKHHFFHSDVHPGNIFLVPPTTPGERPRIGMCDFGSCHSISRDMAGGIFDVYALMFGGNYENAARMLLQRFTEGGNSGKLASLHSELVDILGLIAKEVQGTPYMTRLYSPFIRSGAVLKYDYIVVNAYFLLCHALCQLMSPSVNLVKEIRGVMRRSLMNGDLQDLA</sequence>